<dbReference type="SMART" id="SM00893">
    <property type="entry name" value="ETF"/>
    <property type="match status" value="1"/>
</dbReference>
<keyword evidence="2" id="KW-0813">Transport</keyword>
<dbReference type="InterPro" id="IPR014730">
    <property type="entry name" value="ETF_a/b_N"/>
</dbReference>
<dbReference type="Gene3D" id="3.40.50.1220">
    <property type="entry name" value="TPP-binding domain"/>
    <property type="match status" value="1"/>
</dbReference>
<proteinExistence type="inferred from homology"/>
<evidence type="ECO:0000256" key="2">
    <source>
        <dbReference type="ARBA" id="ARBA00022982"/>
    </source>
</evidence>
<dbReference type="SUPFAM" id="SSF52467">
    <property type="entry name" value="DHS-like NAD/FAD-binding domain"/>
    <property type="match status" value="1"/>
</dbReference>
<dbReference type="PANTHER" id="PTHR43153:SF1">
    <property type="entry name" value="ELECTRON TRANSFER FLAVOPROTEIN SUBUNIT ALPHA, MITOCHONDRIAL"/>
    <property type="match status" value="1"/>
</dbReference>
<evidence type="ECO:0000256" key="1">
    <source>
        <dbReference type="ARBA" id="ARBA00005817"/>
    </source>
</evidence>
<dbReference type="Pfam" id="PF00766">
    <property type="entry name" value="ETF_alpha"/>
    <property type="match status" value="1"/>
</dbReference>
<organism evidence="4 5">
    <name type="scientific">Parerythrobacter lacustris</name>
    <dbReference type="NCBI Taxonomy" id="2969984"/>
    <lineage>
        <taxon>Bacteria</taxon>
        <taxon>Pseudomonadati</taxon>
        <taxon>Pseudomonadota</taxon>
        <taxon>Alphaproteobacteria</taxon>
        <taxon>Sphingomonadales</taxon>
        <taxon>Erythrobacteraceae</taxon>
        <taxon>Parerythrobacter</taxon>
    </lineage>
</organism>
<dbReference type="PANTHER" id="PTHR43153">
    <property type="entry name" value="ELECTRON TRANSFER FLAVOPROTEIN ALPHA"/>
    <property type="match status" value="1"/>
</dbReference>
<dbReference type="EMBL" id="JANKHH010000005">
    <property type="protein sequence ID" value="MCR2834372.1"/>
    <property type="molecule type" value="Genomic_DNA"/>
</dbReference>
<dbReference type="InterPro" id="IPR029035">
    <property type="entry name" value="DHS-like_NAD/FAD-binding_dom"/>
</dbReference>
<keyword evidence="5" id="KW-1185">Reference proteome</keyword>
<dbReference type="Gene3D" id="3.40.50.620">
    <property type="entry name" value="HUPs"/>
    <property type="match status" value="1"/>
</dbReference>
<protein>
    <submittedName>
        <fullName evidence="4">Electron transfer flavoprotein subunit alpha/FixB family protein</fullName>
    </submittedName>
</protein>
<dbReference type="RefSeq" id="WP_257596175.1">
    <property type="nucleotide sequence ID" value="NZ_JANKHH010000005.1"/>
</dbReference>
<gene>
    <name evidence="4" type="ORF">NSO95_10485</name>
</gene>
<evidence type="ECO:0000313" key="4">
    <source>
        <dbReference type="EMBL" id="MCR2834372.1"/>
    </source>
</evidence>
<dbReference type="SUPFAM" id="SSF52402">
    <property type="entry name" value="Adenine nucleotide alpha hydrolases-like"/>
    <property type="match status" value="1"/>
</dbReference>
<keyword evidence="2" id="KW-0249">Electron transport</keyword>
<evidence type="ECO:0000313" key="5">
    <source>
        <dbReference type="Proteomes" id="UP001206067"/>
    </source>
</evidence>
<feature type="domain" description="Electron transfer flavoprotein alpha/beta-subunit N-terminal" evidence="3">
    <location>
        <begin position="3"/>
        <end position="181"/>
    </location>
</feature>
<dbReference type="PIRSF" id="PIRSF000089">
    <property type="entry name" value="Electra_flavoP_a"/>
    <property type="match status" value="1"/>
</dbReference>
<accession>A0ABT1XRY3</accession>
<reference evidence="4 5" key="1">
    <citation type="submission" date="2022-08" db="EMBL/GenBank/DDBJ databases">
        <title>Polyphasic taxonomy analysis of Qipengyuania sp.RS5-5.</title>
        <authorList>
            <person name="Xamxidin M."/>
            <person name="Wu M."/>
        </authorList>
    </citation>
    <scope>NUCLEOTIDE SEQUENCE [LARGE SCALE GENOMIC DNA]</scope>
    <source>
        <strain evidence="4 5">RS5-5</strain>
    </source>
</reference>
<dbReference type="InterPro" id="IPR033947">
    <property type="entry name" value="ETF_alpha_N"/>
</dbReference>
<dbReference type="InterPro" id="IPR001308">
    <property type="entry name" value="ETF_a/FixB"/>
</dbReference>
<comment type="similarity">
    <text evidence="1">Belongs to the ETF alpha-subunit/FixB family.</text>
</comment>
<name>A0ABT1XRY3_9SPHN</name>
<sequence>MKTLVLVEHDNASVKDATLSAVTAAAKLGEVHLLVAGSGCAGVADAAAKIAGVGKVHLADDAAYAHQLAENVAPLAAQLMADHDAFVCPATTTGKNIAPCVAALLDVMQISEIMSVEGERTFTRPIYAGNAIATVESSDAKLVITVRGTAFEKAATEGGSGMVEAVSGAGDSGLSSFVGSEIAKSERPELTSAKVIVSGGRALKDSATFEEVIIPLADKLGAGVGASRAAVDAGYVPNDYQVGQTGKIVAPEVYIAIGISGAIQHLAGMKDSKTIIAINKDEDAPIFQVADIGLVGDLFKIVPELTGKL</sequence>
<evidence type="ECO:0000259" key="3">
    <source>
        <dbReference type="SMART" id="SM00893"/>
    </source>
</evidence>
<dbReference type="CDD" id="cd01715">
    <property type="entry name" value="ETF_alpha"/>
    <property type="match status" value="1"/>
</dbReference>
<dbReference type="InterPro" id="IPR014731">
    <property type="entry name" value="ETF_asu_C"/>
</dbReference>
<dbReference type="InterPro" id="IPR014729">
    <property type="entry name" value="Rossmann-like_a/b/a_fold"/>
</dbReference>
<dbReference type="Pfam" id="PF01012">
    <property type="entry name" value="ETF"/>
    <property type="match status" value="1"/>
</dbReference>
<comment type="caution">
    <text evidence="4">The sequence shown here is derived from an EMBL/GenBank/DDBJ whole genome shotgun (WGS) entry which is preliminary data.</text>
</comment>
<dbReference type="Proteomes" id="UP001206067">
    <property type="component" value="Unassembled WGS sequence"/>
</dbReference>